<dbReference type="EMBL" id="VITW01000001">
    <property type="protein sequence ID" value="TWB84597.1"/>
    <property type="molecule type" value="Genomic_DNA"/>
</dbReference>
<evidence type="ECO:0000313" key="2">
    <source>
        <dbReference type="Proteomes" id="UP000315914"/>
    </source>
</evidence>
<keyword evidence="2" id="KW-1185">Reference proteome</keyword>
<sequence length="58" mass="6612">MKRKRFTEEQISRARSSARIWRSRPSSSPRLPDCEALEKVLISEDGLKRLVVTPANSA</sequence>
<name>A0A560KN40_9BRAD</name>
<gene>
    <name evidence="1" type="ORF">FBZ95_1011042</name>
</gene>
<dbReference type="AlphaFoldDB" id="A0A560KN40"/>
<evidence type="ECO:0000313" key="1">
    <source>
        <dbReference type="EMBL" id="TWB84597.1"/>
    </source>
</evidence>
<dbReference type="Proteomes" id="UP000315914">
    <property type="component" value="Unassembled WGS sequence"/>
</dbReference>
<proteinExistence type="predicted"/>
<reference evidence="1 2" key="1">
    <citation type="submission" date="2019-06" db="EMBL/GenBank/DDBJ databases">
        <title>Genomic Encyclopedia of Type Strains, Phase IV (KMG-V): Genome sequencing to study the core and pangenomes of soil and plant-associated prokaryotes.</title>
        <authorList>
            <person name="Whitman W."/>
        </authorList>
    </citation>
    <scope>NUCLEOTIDE SEQUENCE [LARGE SCALE GENOMIC DNA]</scope>
    <source>
        <strain evidence="1 2">BR 10556</strain>
    </source>
</reference>
<accession>A0A560KN40</accession>
<protein>
    <submittedName>
        <fullName evidence="1">Uncharacterized protein</fullName>
    </submittedName>
</protein>
<comment type="caution">
    <text evidence="1">The sequence shown here is derived from an EMBL/GenBank/DDBJ whole genome shotgun (WGS) entry which is preliminary data.</text>
</comment>
<organism evidence="1 2">
    <name type="scientific">Bradyrhizobium sacchari</name>
    <dbReference type="NCBI Taxonomy" id="1399419"/>
    <lineage>
        <taxon>Bacteria</taxon>
        <taxon>Pseudomonadati</taxon>
        <taxon>Pseudomonadota</taxon>
        <taxon>Alphaproteobacteria</taxon>
        <taxon>Hyphomicrobiales</taxon>
        <taxon>Nitrobacteraceae</taxon>
        <taxon>Bradyrhizobium</taxon>
    </lineage>
</organism>